<gene>
    <name evidence="18" type="ORF">KC01_LOCUS28417</name>
</gene>
<feature type="region of interest" description="Disordered" evidence="15">
    <location>
        <begin position="548"/>
        <end position="571"/>
    </location>
</feature>
<keyword evidence="7 13" id="KW-0863">Zinc-finger</keyword>
<dbReference type="InterPro" id="IPR018957">
    <property type="entry name" value="Znf_C3HC4_RING-type"/>
</dbReference>
<keyword evidence="10" id="KW-0539">Nucleus</keyword>
<keyword evidence="9" id="KW-0234">DNA repair</keyword>
<proteinExistence type="predicted"/>
<evidence type="ECO:0000256" key="13">
    <source>
        <dbReference type="PROSITE-ProRule" id="PRU00175"/>
    </source>
</evidence>
<feature type="compositionally biased region" description="Basic and acidic residues" evidence="15">
    <location>
        <begin position="1023"/>
        <end position="1036"/>
    </location>
</feature>
<evidence type="ECO:0000313" key="18">
    <source>
        <dbReference type="EMBL" id="CAL1600317.1"/>
    </source>
</evidence>
<dbReference type="Gene3D" id="3.30.40.10">
    <property type="entry name" value="Zinc/RING finger domain, C3HC4 (zinc finger)"/>
    <property type="match status" value="1"/>
</dbReference>
<feature type="compositionally biased region" description="Polar residues" evidence="15">
    <location>
        <begin position="824"/>
        <end position="854"/>
    </location>
</feature>
<dbReference type="GO" id="GO:0045944">
    <property type="term" value="P:positive regulation of transcription by RNA polymerase II"/>
    <property type="evidence" value="ECO:0007669"/>
    <property type="project" value="TreeGrafter"/>
</dbReference>
<evidence type="ECO:0000256" key="11">
    <source>
        <dbReference type="ARBA" id="ARBA00023306"/>
    </source>
</evidence>
<feature type="domain" description="BRCT" evidence="17">
    <location>
        <begin position="1247"/>
        <end position="1344"/>
    </location>
</feature>
<keyword evidence="4" id="KW-0479">Metal-binding</keyword>
<feature type="region of interest" description="Disordered" evidence="15">
    <location>
        <begin position="339"/>
        <end position="389"/>
    </location>
</feature>
<dbReference type="SUPFAM" id="SSF57850">
    <property type="entry name" value="RING/U-box"/>
    <property type="match status" value="1"/>
</dbReference>
<evidence type="ECO:0000259" key="16">
    <source>
        <dbReference type="PROSITE" id="PS50089"/>
    </source>
</evidence>
<feature type="region of interest" description="Disordered" evidence="15">
    <location>
        <begin position="128"/>
        <end position="147"/>
    </location>
</feature>
<keyword evidence="8" id="KW-0862">Zinc</keyword>
<feature type="region of interest" description="Disordered" evidence="15">
    <location>
        <begin position="605"/>
        <end position="675"/>
    </location>
</feature>
<feature type="compositionally biased region" description="Basic and acidic residues" evidence="15">
    <location>
        <begin position="368"/>
        <end position="389"/>
    </location>
</feature>
<feature type="compositionally biased region" description="Polar residues" evidence="15">
    <location>
        <begin position="136"/>
        <end position="147"/>
    </location>
</feature>
<feature type="compositionally biased region" description="Acidic residues" evidence="15">
    <location>
        <begin position="222"/>
        <end position="238"/>
    </location>
</feature>
<dbReference type="PIRSF" id="PIRSF001734">
    <property type="entry name" value="BRCA1"/>
    <property type="match status" value="1"/>
</dbReference>
<feature type="domain" description="BRCT" evidence="17">
    <location>
        <begin position="1137"/>
        <end position="1226"/>
    </location>
</feature>
<keyword evidence="3" id="KW-0158">Chromosome</keyword>
<feature type="compositionally biased region" description="Low complexity" evidence="15">
    <location>
        <begin position="1105"/>
        <end position="1114"/>
    </location>
</feature>
<keyword evidence="6" id="KW-0227">DNA damage</keyword>
<feature type="region of interest" description="Disordered" evidence="15">
    <location>
        <begin position="869"/>
        <end position="958"/>
    </location>
</feature>
<feature type="compositionally biased region" description="Polar residues" evidence="15">
    <location>
        <begin position="634"/>
        <end position="652"/>
    </location>
</feature>
<feature type="compositionally biased region" description="Basic residues" evidence="15">
    <location>
        <begin position="462"/>
        <end position="479"/>
    </location>
</feature>
<feature type="compositionally biased region" description="Basic and acidic residues" evidence="15">
    <location>
        <begin position="448"/>
        <end position="461"/>
    </location>
</feature>
<dbReference type="InterPro" id="IPR001357">
    <property type="entry name" value="BRCT_dom"/>
</dbReference>
<evidence type="ECO:0000256" key="4">
    <source>
        <dbReference type="ARBA" id="ARBA00022723"/>
    </source>
</evidence>
<feature type="compositionally biased region" description="Basic and acidic residues" evidence="15">
    <location>
        <begin position="916"/>
        <end position="928"/>
    </location>
</feature>
<dbReference type="InterPro" id="IPR031099">
    <property type="entry name" value="BRCA1-associated"/>
</dbReference>
<dbReference type="Pfam" id="PF00097">
    <property type="entry name" value="zf-C3HC4"/>
    <property type="match status" value="1"/>
</dbReference>
<dbReference type="FunFam" id="3.40.50.10190:FF:000006">
    <property type="entry name" value="Breast cancer type 1 susceptibility protein homolog"/>
    <property type="match status" value="1"/>
</dbReference>
<reference evidence="18 19" key="1">
    <citation type="submission" date="2024-04" db="EMBL/GenBank/DDBJ databases">
        <authorList>
            <person name="Waldvogel A.-M."/>
            <person name="Schoenle A."/>
        </authorList>
    </citation>
    <scope>NUCLEOTIDE SEQUENCE [LARGE SCALE GENOMIC DNA]</scope>
</reference>
<feature type="compositionally biased region" description="Basic and acidic residues" evidence="15">
    <location>
        <begin position="814"/>
        <end position="823"/>
    </location>
</feature>
<sequence length="1344" mass="148808">MKRQDGPKAADVKKGISILWETLQCPICLELMTAPVSTKCDHQFCKFCMMKLLDNSKQNRASCPVCKSRVTKRSLQESPGFQKLVGGLQDMIQAYEHDTGTNYFTGQMLPNHLAVSTDAALSKETMTDEEMDDPENSCSENVKKSQSSTIKAQNGFARLMGLEDSSPLTKDENEGLDSGLGGPTVTTNHLNIITESQASQEECPTLKTRVLINTSNLPPLILEEENTQKEEDEEFDDELSAKKLSRKKHKKSSDPEKILKRRQEKSVEKVREWLLNVPNEEDIELGKPDKKAQYLDESDTFSSSSTIDVQDENYEILFGENEEPTKTLEDQVFGAVYKRAKKRNEKEVSKPTDVSSTTRLKSSSYPDPLEKEAAKEPEVPDSSDKFKGPVRMETEAQEMNEIHDVINVCQEEKVASPVPETGTSRKQRTNTRKKMLNVLEEVDIDLQEQAKIEPESTEQKKTDKRKGRLSKSSKVKSGRVAKPLDLVEVKNGEAAGAEQAKSKLESGQVQVHIENYPSSEEQDAALVKSTRRSRRLQSFVEEIKASTNKRKLKVTKSHKASDDVEVLEADTQSTKRAKINGCIYAEDLGGIEKVASGERPKILKQSLQEVPNVDTSSGSCQEQVAPDCPKTPSGDVNTVQESDIQTDPNDVQSEPKVELEEQMEEDKSDSEIDTEQLLRSFKATKRKSFHLEAPNVKRSCSLDKRNEVGEVEKTPVQDGCHAHSNSLFSDVIPPSPTMELNKGEFDVPGKAISGNCLKSSTSGALSPNKVTELTTQSPHLSIMPQIDNSGMCFTAGNRKSDSVGPKMQSTKRSHISESQRSKVAENSLSLLDPTSTKNHSPANAAQRLSNTDCSLTPDGLLTRSLPNVEEADCDESSSAQSSLQNNQRRRSRRLEPTPEVESSGLKEELPSLAQILKRDLRIGRDGSQRGKTSSGDMDKPLTDEDLVSRPPPCPSPDYVNSSQASVDLFGTPEESGDVPVMSASVEMSQFSSEVLVTQQKEEMQKELVRLEKLMALVSEVLHEKENAPENNTEKSHKTQAPDTAVPQTSHEDSGLDSKNARPQSPGLSPRQRPSEAKAETQTSARDPPPDPTTDTACKDLEAAETRTASTSTTTIQNQKSRESPSEDKENAPNDSGNLKMVLVSSGLRPSEQMKVKKFAKRIGSRVVAQVTPEVTHIIMHTNEQLVCERTLKYFLGIAGRKWVVSFQWISECFKQKKLLDESLYEVKGDVVNGQNHQGAMRARTTADDHLLMRGYRVCLHGPFTAMTTEELQWMVEQCGATVVKEPSGLDPKLKSQQLVVVQSGSDISASRYNSLSRVSTVVTRGWLLDSVSTYTIHNCKNYTI</sequence>
<dbReference type="GO" id="GO:0043009">
    <property type="term" value="P:chordate embryonic development"/>
    <property type="evidence" value="ECO:0007669"/>
    <property type="project" value="TreeGrafter"/>
</dbReference>
<dbReference type="PANTHER" id="PTHR13763:SF0">
    <property type="entry name" value="BREAST CANCER TYPE 1 SUSCEPTIBILITY PROTEIN"/>
    <property type="match status" value="1"/>
</dbReference>
<dbReference type="Gene3D" id="3.40.50.10190">
    <property type="entry name" value="BRCT domain"/>
    <property type="match status" value="2"/>
</dbReference>
<feature type="compositionally biased region" description="Basic residues" evidence="15">
    <location>
        <begin position="548"/>
        <end position="558"/>
    </location>
</feature>
<feature type="coiled-coil region" evidence="14">
    <location>
        <begin position="993"/>
        <end position="1020"/>
    </location>
</feature>
<dbReference type="PROSITE" id="PS50172">
    <property type="entry name" value="BRCT"/>
    <property type="match status" value="2"/>
</dbReference>
<dbReference type="InterPro" id="IPR017907">
    <property type="entry name" value="Znf_RING_CS"/>
</dbReference>
<keyword evidence="19" id="KW-1185">Reference proteome</keyword>
<dbReference type="GO" id="GO:0008270">
    <property type="term" value="F:zinc ion binding"/>
    <property type="evidence" value="ECO:0007669"/>
    <property type="project" value="UniProtKB-KW"/>
</dbReference>
<dbReference type="InterPro" id="IPR001841">
    <property type="entry name" value="Znf_RING"/>
</dbReference>
<dbReference type="SMART" id="SM00292">
    <property type="entry name" value="BRCT"/>
    <property type="match status" value="2"/>
</dbReference>
<feature type="region of interest" description="Disordered" evidence="15">
    <location>
        <begin position="443"/>
        <end position="480"/>
    </location>
</feature>
<dbReference type="CDD" id="cd16498">
    <property type="entry name" value="RING-HC_BRCA1"/>
    <property type="match status" value="1"/>
</dbReference>
<comment type="subcellular location">
    <subcellularLocation>
        <location evidence="2">Chromosome</location>
    </subcellularLocation>
    <subcellularLocation>
        <location evidence="1">Nucleus</location>
    </subcellularLocation>
</comment>
<feature type="region of interest" description="Disordered" evidence="15">
    <location>
        <begin position="413"/>
        <end position="432"/>
    </location>
</feature>
<evidence type="ECO:0000256" key="8">
    <source>
        <dbReference type="ARBA" id="ARBA00022833"/>
    </source>
</evidence>
<protein>
    <recommendedName>
        <fullName evidence="12">RING-type E3 ubiquitin transferase BRCA1</fullName>
    </recommendedName>
</protein>
<feature type="compositionally biased region" description="Polar residues" evidence="15">
    <location>
        <begin position="352"/>
        <end position="365"/>
    </location>
</feature>
<dbReference type="GO" id="GO:0004842">
    <property type="term" value="F:ubiquitin-protein transferase activity"/>
    <property type="evidence" value="ECO:0007669"/>
    <property type="project" value="TreeGrafter"/>
</dbReference>
<dbReference type="GO" id="GO:0000724">
    <property type="term" value="P:double-strand break repair via homologous recombination"/>
    <property type="evidence" value="ECO:0007669"/>
    <property type="project" value="TreeGrafter"/>
</dbReference>
<feature type="region of interest" description="Disordered" evidence="15">
    <location>
        <begin position="221"/>
        <end position="266"/>
    </location>
</feature>
<feature type="compositionally biased region" description="Low complexity" evidence="15">
    <location>
        <begin position="876"/>
        <end position="886"/>
    </location>
</feature>
<keyword evidence="5" id="KW-0677">Repeat</keyword>
<feature type="compositionally biased region" description="Basic and acidic residues" evidence="15">
    <location>
        <begin position="1119"/>
        <end position="1131"/>
    </location>
</feature>
<feature type="compositionally biased region" description="Polar residues" evidence="15">
    <location>
        <begin position="605"/>
        <end position="622"/>
    </location>
</feature>
<dbReference type="InterPro" id="IPR013083">
    <property type="entry name" value="Znf_RING/FYVE/PHD"/>
</dbReference>
<feature type="region of interest" description="Disordered" evidence="15">
    <location>
        <begin position="791"/>
        <end position="856"/>
    </location>
</feature>
<dbReference type="Proteomes" id="UP001497482">
    <property type="component" value="Chromosome 23"/>
</dbReference>
<accession>A0AAV2LD74</accession>
<evidence type="ECO:0000256" key="3">
    <source>
        <dbReference type="ARBA" id="ARBA00022454"/>
    </source>
</evidence>
<evidence type="ECO:0000256" key="5">
    <source>
        <dbReference type="ARBA" id="ARBA00022737"/>
    </source>
</evidence>
<evidence type="ECO:0000313" key="19">
    <source>
        <dbReference type="Proteomes" id="UP001497482"/>
    </source>
</evidence>
<feature type="region of interest" description="Disordered" evidence="15">
    <location>
        <begin position="1023"/>
        <end position="1138"/>
    </location>
</feature>
<keyword evidence="11" id="KW-0131">Cell cycle</keyword>
<name>A0AAV2LD74_KNICA</name>
<dbReference type="PROSITE" id="PS50089">
    <property type="entry name" value="ZF_RING_2"/>
    <property type="match status" value="1"/>
</dbReference>
<dbReference type="PROSITE" id="PS00518">
    <property type="entry name" value="ZF_RING_1"/>
    <property type="match status" value="1"/>
</dbReference>
<evidence type="ECO:0000256" key="9">
    <source>
        <dbReference type="ARBA" id="ARBA00023204"/>
    </source>
</evidence>
<evidence type="ECO:0000256" key="2">
    <source>
        <dbReference type="ARBA" id="ARBA00004286"/>
    </source>
</evidence>
<dbReference type="GO" id="GO:0031436">
    <property type="term" value="C:BRCA1-BARD1 complex"/>
    <property type="evidence" value="ECO:0007669"/>
    <property type="project" value="TreeGrafter"/>
</dbReference>
<dbReference type="SUPFAM" id="SSF52113">
    <property type="entry name" value="BRCT domain"/>
    <property type="match status" value="2"/>
</dbReference>
<evidence type="ECO:0000256" key="7">
    <source>
        <dbReference type="ARBA" id="ARBA00022771"/>
    </source>
</evidence>
<dbReference type="InterPro" id="IPR036420">
    <property type="entry name" value="BRCT_dom_sf"/>
</dbReference>
<dbReference type="GO" id="GO:0070531">
    <property type="term" value="C:BRCA1-A complex"/>
    <property type="evidence" value="ECO:0007669"/>
    <property type="project" value="TreeGrafter"/>
</dbReference>
<feature type="compositionally biased region" description="Basic and acidic residues" evidence="15">
    <location>
        <begin position="1049"/>
        <end position="1059"/>
    </location>
</feature>
<dbReference type="Pfam" id="PF00533">
    <property type="entry name" value="BRCT"/>
    <property type="match status" value="2"/>
</dbReference>
<dbReference type="PANTHER" id="PTHR13763">
    <property type="entry name" value="BREAST CANCER TYPE 1 SUSCEPTIBILITY PROTEIN BRCA1"/>
    <property type="match status" value="1"/>
</dbReference>
<evidence type="ECO:0000256" key="12">
    <source>
        <dbReference type="ARBA" id="ARBA00031556"/>
    </source>
</evidence>
<feature type="domain" description="RING-type" evidence="16">
    <location>
        <begin position="25"/>
        <end position="67"/>
    </location>
</feature>
<feature type="compositionally biased region" description="Acidic residues" evidence="15">
    <location>
        <begin position="660"/>
        <end position="674"/>
    </location>
</feature>
<dbReference type="GO" id="GO:0007095">
    <property type="term" value="P:mitotic G2 DNA damage checkpoint signaling"/>
    <property type="evidence" value="ECO:0007669"/>
    <property type="project" value="TreeGrafter"/>
</dbReference>
<feature type="compositionally biased region" description="Polar residues" evidence="15">
    <location>
        <begin position="1038"/>
        <end position="1048"/>
    </location>
</feature>
<evidence type="ECO:0000256" key="15">
    <source>
        <dbReference type="SAM" id="MobiDB-lite"/>
    </source>
</evidence>
<dbReference type="GO" id="GO:0005694">
    <property type="term" value="C:chromosome"/>
    <property type="evidence" value="ECO:0007669"/>
    <property type="project" value="UniProtKB-SubCell"/>
</dbReference>
<organism evidence="18 19">
    <name type="scientific">Knipowitschia caucasica</name>
    <name type="common">Caucasian dwarf goby</name>
    <name type="synonym">Pomatoschistus caucasicus</name>
    <dbReference type="NCBI Taxonomy" id="637954"/>
    <lineage>
        <taxon>Eukaryota</taxon>
        <taxon>Metazoa</taxon>
        <taxon>Chordata</taxon>
        <taxon>Craniata</taxon>
        <taxon>Vertebrata</taxon>
        <taxon>Euteleostomi</taxon>
        <taxon>Actinopterygii</taxon>
        <taxon>Neopterygii</taxon>
        <taxon>Teleostei</taxon>
        <taxon>Neoteleostei</taxon>
        <taxon>Acanthomorphata</taxon>
        <taxon>Gobiaria</taxon>
        <taxon>Gobiiformes</taxon>
        <taxon>Gobioidei</taxon>
        <taxon>Gobiidae</taxon>
        <taxon>Gobiinae</taxon>
        <taxon>Knipowitschia</taxon>
    </lineage>
</organism>
<evidence type="ECO:0000256" key="14">
    <source>
        <dbReference type="SAM" id="Coils"/>
    </source>
</evidence>
<dbReference type="CDD" id="cd17735">
    <property type="entry name" value="BRCT_BRCA1_rpt1"/>
    <property type="match status" value="1"/>
</dbReference>
<evidence type="ECO:0000256" key="10">
    <source>
        <dbReference type="ARBA" id="ARBA00023242"/>
    </source>
</evidence>
<dbReference type="EMBL" id="OZ035845">
    <property type="protein sequence ID" value="CAL1600317.1"/>
    <property type="molecule type" value="Genomic_DNA"/>
</dbReference>
<evidence type="ECO:0000259" key="17">
    <source>
        <dbReference type="PROSITE" id="PS50172"/>
    </source>
</evidence>
<evidence type="ECO:0000256" key="6">
    <source>
        <dbReference type="ARBA" id="ARBA00022763"/>
    </source>
</evidence>
<dbReference type="SMART" id="SM00184">
    <property type="entry name" value="RING"/>
    <property type="match status" value="1"/>
</dbReference>
<evidence type="ECO:0000256" key="1">
    <source>
        <dbReference type="ARBA" id="ARBA00004123"/>
    </source>
</evidence>
<keyword evidence="14" id="KW-0175">Coiled coil</keyword>